<dbReference type="KEGG" id="age:AA314_00863"/>
<keyword evidence="1" id="KW-0732">Signal</keyword>
<evidence type="ECO:0000313" key="2">
    <source>
        <dbReference type="EMBL" id="AKI99236.1"/>
    </source>
</evidence>
<dbReference type="Proteomes" id="UP000256345">
    <property type="component" value="Unassembled WGS sequence"/>
</dbReference>
<evidence type="ECO:0000256" key="1">
    <source>
        <dbReference type="SAM" id="SignalP"/>
    </source>
</evidence>
<dbReference type="RefSeq" id="WP_047854389.1">
    <property type="nucleotide sequence ID" value="NZ_CP011509.1"/>
</dbReference>
<evidence type="ECO:0000313" key="5">
    <source>
        <dbReference type="Proteomes" id="UP000256345"/>
    </source>
</evidence>
<organism evidence="2 4">
    <name type="scientific">Archangium gephyra</name>
    <dbReference type="NCBI Taxonomy" id="48"/>
    <lineage>
        <taxon>Bacteria</taxon>
        <taxon>Pseudomonadati</taxon>
        <taxon>Myxococcota</taxon>
        <taxon>Myxococcia</taxon>
        <taxon>Myxococcales</taxon>
        <taxon>Cystobacterineae</taxon>
        <taxon>Archangiaceae</taxon>
        <taxon>Archangium</taxon>
    </lineage>
</organism>
<reference evidence="2 4" key="1">
    <citation type="submission" date="2015-05" db="EMBL/GenBank/DDBJ databases">
        <title>Genome assembly of Archangium gephyra DSM 2261.</title>
        <authorList>
            <person name="Sharma G."/>
            <person name="Subramanian S."/>
        </authorList>
    </citation>
    <scope>NUCLEOTIDE SEQUENCE [LARGE SCALE GENOMIC DNA]</scope>
    <source>
        <strain evidence="2 4">DSM 2261</strain>
    </source>
</reference>
<dbReference type="AlphaFoldDB" id="A0AAC8TAV0"/>
<dbReference type="EMBL" id="CP011509">
    <property type="protein sequence ID" value="AKI99236.1"/>
    <property type="molecule type" value="Genomic_DNA"/>
</dbReference>
<dbReference type="Proteomes" id="UP000035579">
    <property type="component" value="Chromosome"/>
</dbReference>
<reference evidence="3 5" key="2">
    <citation type="submission" date="2018-08" db="EMBL/GenBank/DDBJ databases">
        <title>Genomic Encyclopedia of Archaeal and Bacterial Type Strains, Phase II (KMG-II): from individual species to whole genera.</title>
        <authorList>
            <person name="Goeker M."/>
        </authorList>
    </citation>
    <scope>NUCLEOTIDE SEQUENCE [LARGE SCALE GENOMIC DNA]</scope>
    <source>
        <strain evidence="3 5">DSM 2261</strain>
    </source>
</reference>
<evidence type="ECO:0000313" key="3">
    <source>
        <dbReference type="EMBL" id="REG31140.1"/>
    </source>
</evidence>
<dbReference type="PROSITE" id="PS51257">
    <property type="entry name" value="PROKAR_LIPOPROTEIN"/>
    <property type="match status" value="1"/>
</dbReference>
<dbReference type="EMBL" id="QUMU01000006">
    <property type="protein sequence ID" value="REG31140.1"/>
    <property type="molecule type" value="Genomic_DNA"/>
</dbReference>
<evidence type="ECO:0000313" key="4">
    <source>
        <dbReference type="Proteomes" id="UP000035579"/>
    </source>
</evidence>
<keyword evidence="5" id="KW-1185">Reference proteome</keyword>
<feature type="signal peptide" evidence="1">
    <location>
        <begin position="1"/>
        <end position="18"/>
    </location>
</feature>
<keyword evidence="2" id="KW-0449">Lipoprotein</keyword>
<accession>A0AAC8TAV0</accession>
<gene>
    <name evidence="2" type="ORF">AA314_00863</name>
    <name evidence="3" type="ORF">ATI61_106610</name>
</gene>
<feature type="chain" id="PRO_5041921653" evidence="1">
    <location>
        <begin position="19"/>
        <end position="198"/>
    </location>
</feature>
<name>A0AAC8TAV0_9BACT</name>
<protein>
    <submittedName>
        <fullName evidence="2">Lipoprotein</fullName>
    </submittedName>
</protein>
<sequence length="198" mass="20667">MKKQLLSAVVLCSLGAVGCGDPVEPTPVDPNTQVGTKLEGKTLVMQGDNIPSHPNGFDEDMNLEGSTQCYTKTTMQVGNNTYTVSSTLGTLRDAPKKFNVGTCDHTAPGATLQFTTTAVLIENAKADLSCFDATFTYNGFGQEGRGSLSADGSILKLELFFTGTATGHRCADGEVGAATVKLNGNAFTGNAVQTFIAQ</sequence>
<proteinExistence type="predicted"/>